<comment type="caution">
    <text evidence="2">The sequence shown here is derived from an EMBL/GenBank/DDBJ whole genome shotgun (WGS) entry which is preliminary data.</text>
</comment>
<dbReference type="Proteomes" id="UP000472710">
    <property type="component" value="Unassembled WGS sequence"/>
</dbReference>
<protein>
    <submittedName>
        <fullName evidence="2">Uncharacterized protein</fullName>
    </submittedName>
</protein>
<evidence type="ECO:0000313" key="3">
    <source>
        <dbReference type="Proteomes" id="UP000472710"/>
    </source>
</evidence>
<dbReference type="EMBL" id="BLLN01000005">
    <property type="protein sequence ID" value="GFH74943.1"/>
    <property type="molecule type" value="Genomic_DNA"/>
</dbReference>
<keyword evidence="3" id="KW-1185">Reference proteome</keyword>
<evidence type="ECO:0000256" key="1">
    <source>
        <dbReference type="SAM" id="MobiDB-lite"/>
    </source>
</evidence>
<name>A0ABQ1CXH5_STRDI</name>
<feature type="compositionally biased region" description="Basic and acidic residues" evidence="1">
    <location>
        <begin position="1"/>
        <end position="18"/>
    </location>
</feature>
<gene>
    <name evidence="2" type="ORF">Sdia_57110</name>
</gene>
<proteinExistence type="predicted"/>
<accession>A0ABQ1CXH5</accession>
<feature type="region of interest" description="Disordered" evidence="1">
    <location>
        <begin position="1"/>
        <end position="37"/>
    </location>
</feature>
<sequence length="113" mass="12422">MRRREPTGEPREEARHDFPTPLPLTPQTAAQGREGDCPEALGHCRRVLGPRRDLDLEVRPSWGRPGMLVKDLGTEVEGLPATGGSRCWWCRGRRRRPGGSGPVVAAVAGAYRT</sequence>
<evidence type="ECO:0000313" key="2">
    <source>
        <dbReference type="EMBL" id="GFH74943.1"/>
    </source>
</evidence>
<organism evidence="2 3">
    <name type="scientific">Streptomyces diastaticus subsp. diastaticus</name>
    <dbReference type="NCBI Taxonomy" id="68040"/>
    <lineage>
        <taxon>Bacteria</taxon>
        <taxon>Bacillati</taxon>
        <taxon>Actinomycetota</taxon>
        <taxon>Actinomycetes</taxon>
        <taxon>Kitasatosporales</taxon>
        <taxon>Streptomycetaceae</taxon>
        <taxon>Streptomyces</taxon>
        <taxon>Streptomyces diastaticus group</taxon>
    </lineage>
</organism>
<reference evidence="2 3" key="1">
    <citation type="submission" date="2020-02" db="EMBL/GenBank/DDBJ databases">
        <title>Whole genome shotgun sequence of Streptomyces diastaticus subsp. diastaticus NBRC 13412.</title>
        <authorList>
            <person name="Ichikawa N."/>
            <person name="Komaki H."/>
            <person name="Tamura T."/>
        </authorList>
    </citation>
    <scope>NUCLEOTIDE SEQUENCE [LARGE SCALE GENOMIC DNA]</scope>
    <source>
        <strain evidence="2 3">NBRC 13412</strain>
    </source>
</reference>